<protein>
    <recommendedName>
        <fullName evidence="3">MEKHLA domain-containing protein</fullName>
    </recommendedName>
</protein>
<dbReference type="InterPro" id="IPR013978">
    <property type="entry name" value="MEKHLA"/>
</dbReference>
<evidence type="ECO:0000256" key="2">
    <source>
        <dbReference type="SAM" id="SignalP"/>
    </source>
</evidence>
<comment type="caution">
    <text evidence="4">The sequence shown here is derived from an EMBL/GenBank/DDBJ whole genome shotgun (WGS) entry which is preliminary data.</text>
</comment>
<keyword evidence="2" id="KW-0732">Signal</keyword>
<feature type="compositionally biased region" description="Low complexity" evidence="1">
    <location>
        <begin position="65"/>
        <end position="91"/>
    </location>
</feature>
<proteinExistence type="predicted"/>
<sequence>MNIIFALVACGVSIPAITSAFVIETSSSSRGTREGRRLPPSSSLAPLPDVAVGGPQPPHRRRRPSSSSSLPTSAGRGMNDADSPSSSSPSLSTSTAVAVAVADHHYSKSTLDWLMKMAISYEIERGEDMLETITREGLAGGEEGVVVVPPLPAIAGESSSSSSSSSYPLRLAYACATTRLHVASHDFLRDPGGEAIYNYGNAAFLDKFGYEWNEFVNLPSRYCVSSDVEADERQRILDDVRSNARIGAGETTISSLRDGNDDGEGASFPPSKYDGLIRVRKDGRRILLRGVNLWNVYDVDITRDGPESSSPRAGIEGGDIAVIGQAVWIRHIDNLD</sequence>
<evidence type="ECO:0000313" key="4">
    <source>
        <dbReference type="EMBL" id="KAL3806868.1"/>
    </source>
</evidence>
<feature type="region of interest" description="Disordered" evidence="1">
    <location>
        <begin position="26"/>
        <end position="91"/>
    </location>
</feature>
<dbReference type="Pfam" id="PF08670">
    <property type="entry name" value="MEKHLA"/>
    <property type="match status" value="1"/>
</dbReference>
<keyword evidence="5" id="KW-1185">Reference proteome</keyword>
<reference evidence="4 5" key="1">
    <citation type="submission" date="2024-10" db="EMBL/GenBank/DDBJ databases">
        <title>Updated reference genomes for cyclostephanoid diatoms.</title>
        <authorList>
            <person name="Roberts W.R."/>
            <person name="Alverson A.J."/>
        </authorList>
    </citation>
    <scope>NUCLEOTIDE SEQUENCE [LARGE SCALE GENOMIC DNA]</scope>
    <source>
        <strain evidence="4 5">AJA228-03</strain>
    </source>
</reference>
<evidence type="ECO:0000256" key="1">
    <source>
        <dbReference type="SAM" id="MobiDB-lite"/>
    </source>
</evidence>
<feature type="signal peptide" evidence="2">
    <location>
        <begin position="1"/>
        <end position="20"/>
    </location>
</feature>
<accession>A0ABD3R2F0</accession>
<feature type="chain" id="PRO_5044880314" description="MEKHLA domain-containing protein" evidence="2">
    <location>
        <begin position="21"/>
        <end position="336"/>
    </location>
</feature>
<evidence type="ECO:0000313" key="5">
    <source>
        <dbReference type="Proteomes" id="UP001530377"/>
    </source>
</evidence>
<organism evidence="4 5">
    <name type="scientific">Cyclostephanos tholiformis</name>
    <dbReference type="NCBI Taxonomy" id="382380"/>
    <lineage>
        <taxon>Eukaryota</taxon>
        <taxon>Sar</taxon>
        <taxon>Stramenopiles</taxon>
        <taxon>Ochrophyta</taxon>
        <taxon>Bacillariophyta</taxon>
        <taxon>Coscinodiscophyceae</taxon>
        <taxon>Thalassiosirophycidae</taxon>
        <taxon>Stephanodiscales</taxon>
        <taxon>Stephanodiscaceae</taxon>
        <taxon>Cyclostephanos</taxon>
    </lineage>
</organism>
<dbReference type="Proteomes" id="UP001530377">
    <property type="component" value="Unassembled WGS sequence"/>
</dbReference>
<gene>
    <name evidence="4" type="ORF">ACHAXA_005266</name>
</gene>
<name>A0ABD3R2F0_9STRA</name>
<dbReference type="AlphaFoldDB" id="A0ABD3R2F0"/>
<feature type="compositionally biased region" description="Low complexity" evidence="1">
    <location>
        <begin position="38"/>
        <end position="48"/>
    </location>
</feature>
<dbReference type="EMBL" id="JALLPB020000715">
    <property type="protein sequence ID" value="KAL3806868.1"/>
    <property type="molecule type" value="Genomic_DNA"/>
</dbReference>
<feature type="domain" description="MEKHLA" evidence="3">
    <location>
        <begin position="180"/>
        <end position="243"/>
    </location>
</feature>
<evidence type="ECO:0000259" key="3">
    <source>
        <dbReference type="Pfam" id="PF08670"/>
    </source>
</evidence>